<evidence type="ECO:0000313" key="2">
    <source>
        <dbReference type="Proteomes" id="UP000277179"/>
    </source>
</evidence>
<organism evidence="1 2">
    <name type="scientific">Pseudomonas salomonii</name>
    <dbReference type="NCBI Taxonomy" id="191391"/>
    <lineage>
        <taxon>Bacteria</taxon>
        <taxon>Pseudomonadati</taxon>
        <taxon>Pseudomonadota</taxon>
        <taxon>Gammaproteobacteria</taxon>
        <taxon>Pseudomonadales</taxon>
        <taxon>Pseudomonadaceae</taxon>
        <taxon>Pseudomonas</taxon>
    </lineage>
</organism>
<name>A0A3M4QEG2_9PSED</name>
<dbReference type="EMBL" id="RBRL01000188">
    <property type="protein sequence ID" value="RMQ88746.1"/>
    <property type="molecule type" value="Genomic_DNA"/>
</dbReference>
<proteinExistence type="predicted"/>
<protein>
    <submittedName>
        <fullName evidence="1">Uncharacterized protein</fullName>
    </submittedName>
</protein>
<dbReference type="Proteomes" id="UP000277179">
    <property type="component" value="Unassembled WGS sequence"/>
</dbReference>
<gene>
    <name evidence="1" type="ORF">ALP97_02666</name>
</gene>
<dbReference type="AlphaFoldDB" id="A0A3M4QEG2"/>
<comment type="caution">
    <text evidence="1">The sequence shown here is derived from an EMBL/GenBank/DDBJ whole genome shotgun (WGS) entry which is preliminary data.</text>
</comment>
<reference evidence="1 2" key="1">
    <citation type="submission" date="2018-08" db="EMBL/GenBank/DDBJ databases">
        <title>Recombination of ecologically and evolutionarily significant loci maintains genetic cohesion in the Pseudomonas syringae species complex.</title>
        <authorList>
            <person name="Dillon M."/>
            <person name="Thakur S."/>
            <person name="Almeida R.N.D."/>
            <person name="Weir B.S."/>
            <person name="Guttman D.S."/>
        </authorList>
    </citation>
    <scope>NUCLEOTIDE SEQUENCE [LARGE SCALE GENOMIC DNA]</scope>
    <source>
        <strain evidence="1 2">ICMP 11288</strain>
    </source>
</reference>
<sequence>MLLVASWMLARYKFSMPSVRRELFRNLGCEELVAGTYDGIQDRSMPIKGNPTLVIWFQGLTR</sequence>
<accession>A0A3M4QEG2</accession>
<evidence type="ECO:0000313" key="1">
    <source>
        <dbReference type="EMBL" id="RMQ88746.1"/>
    </source>
</evidence>